<organism evidence="1 2">
    <name type="scientific">Mesobacillus maritimus</name>
    <dbReference type="NCBI Taxonomy" id="1643336"/>
    <lineage>
        <taxon>Bacteria</taxon>
        <taxon>Bacillati</taxon>
        <taxon>Bacillota</taxon>
        <taxon>Bacilli</taxon>
        <taxon>Bacillales</taxon>
        <taxon>Bacillaceae</taxon>
        <taxon>Mesobacillus</taxon>
    </lineage>
</organism>
<protein>
    <submittedName>
        <fullName evidence="1">Sporulation protein Cse60</fullName>
    </submittedName>
</protein>
<evidence type="ECO:0000313" key="2">
    <source>
        <dbReference type="Proteomes" id="UP000769780"/>
    </source>
</evidence>
<dbReference type="Pfam" id="PF10957">
    <property type="entry name" value="Spore_Cse60"/>
    <property type="match status" value="1"/>
</dbReference>
<proteinExistence type="predicted"/>
<dbReference type="RefSeq" id="WP_221873394.1">
    <property type="nucleotide sequence ID" value="NZ_JACWFH010000011.1"/>
</dbReference>
<name>A0ABS7K4H4_9BACI</name>
<gene>
    <name evidence="1" type="ORF">H0185_10120</name>
</gene>
<dbReference type="InterPro" id="IPR020296">
    <property type="entry name" value="Spore_Cse60"/>
</dbReference>
<reference evidence="1 2" key="1">
    <citation type="submission" date="2020-07" db="EMBL/GenBank/DDBJ databases">
        <title>Fungal Genomes of the International Space Station.</title>
        <authorList>
            <person name="Seuylemezian A."/>
            <person name="Singh N.K."/>
            <person name="Wood J."/>
            <person name="Venkateswaran K."/>
        </authorList>
    </citation>
    <scope>NUCLEOTIDE SEQUENCE [LARGE SCALE GENOMIC DNA]</scope>
    <source>
        <strain evidence="1 2">PL-B2</strain>
    </source>
</reference>
<comment type="caution">
    <text evidence="1">The sequence shown here is derived from an EMBL/GenBank/DDBJ whole genome shotgun (WGS) entry which is preliminary data.</text>
</comment>
<dbReference type="Proteomes" id="UP000769780">
    <property type="component" value="Unassembled WGS sequence"/>
</dbReference>
<accession>A0ABS7K4H4</accession>
<dbReference type="EMBL" id="JACWFH010000011">
    <property type="protein sequence ID" value="MBY0097167.1"/>
    <property type="molecule type" value="Genomic_DNA"/>
</dbReference>
<evidence type="ECO:0000313" key="1">
    <source>
        <dbReference type="EMBL" id="MBY0097167.1"/>
    </source>
</evidence>
<keyword evidence="2" id="KW-1185">Reference proteome</keyword>
<sequence>MIQVKVFDHEHEKDLEKDMNRFLKQIDDDQLVDIKYNVAAMAEEEEDEEQIYCFSAMVIYKA</sequence>